<protein>
    <submittedName>
        <fullName evidence="2">Uncharacterized protein</fullName>
    </submittedName>
</protein>
<name>A0A9D3MS25_ANGAN</name>
<reference evidence="2" key="1">
    <citation type="submission" date="2021-01" db="EMBL/GenBank/DDBJ databases">
        <title>A chromosome-scale assembly of European eel, Anguilla anguilla.</title>
        <authorList>
            <person name="Henkel C."/>
            <person name="Jong-Raadsen S.A."/>
            <person name="Dufour S."/>
            <person name="Weltzien F.-A."/>
            <person name="Palstra A.P."/>
            <person name="Pelster B."/>
            <person name="Spaink H.P."/>
            <person name="Van Den Thillart G.E."/>
            <person name="Jansen H."/>
            <person name="Zahm M."/>
            <person name="Klopp C."/>
            <person name="Cedric C."/>
            <person name="Louis A."/>
            <person name="Berthelot C."/>
            <person name="Parey E."/>
            <person name="Roest Crollius H."/>
            <person name="Montfort J."/>
            <person name="Robinson-Rechavi M."/>
            <person name="Bucao C."/>
            <person name="Bouchez O."/>
            <person name="Gislard M."/>
            <person name="Lluch J."/>
            <person name="Milhes M."/>
            <person name="Lampietro C."/>
            <person name="Lopez Roques C."/>
            <person name="Donnadieu C."/>
            <person name="Braasch I."/>
            <person name="Desvignes T."/>
            <person name="Postlethwait J."/>
            <person name="Bobe J."/>
            <person name="Guiguen Y."/>
            <person name="Dirks R."/>
        </authorList>
    </citation>
    <scope>NUCLEOTIDE SEQUENCE</scope>
    <source>
        <strain evidence="2">Tag_6206</strain>
        <tissue evidence="2">Liver</tissue>
    </source>
</reference>
<proteinExistence type="predicted"/>
<dbReference type="Proteomes" id="UP001044222">
    <property type="component" value="Unassembled WGS sequence"/>
</dbReference>
<accession>A0A9D3MS25</accession>
<evidence type="ECO:0000313" key="3">
    <source>
        <dbReference type="Proteomes" id="UP001044222"/>
    </source>
</evidence>
<gene>
    <name evidence="2" type="ORF">ANANG_G00034490</name>
</gene>
<keyword evidence="3" id="KW-1185">Reference proteome</keyword>
<organism evidence="2 3">
    <name type="scientific">Anguilla anguilla</name>
    <name type="common">European freshwater eel</name>
    <name type="synonym">Muraena anguilla</name>
    <dbReference type="NCBI Taxonomy" id="7936"/>
    <lineage>
        <taxon>Eukaryota</taxon>
        <taxon>Metazoa</taxon>
        <taxon>Chordata</taxon>
        <taxon>Craniata</taxon>
        <taxon>Vertebrata</taxon>
        <taxon>Euteleostomi</taxon>
        <taxon>Actinopterygii</taxon>
        <taxon>Neopterygii</taxon>
        <taxon>Teleostei</taxon>
        <taxon>Anguilliformes</taxon>
        <taxon>Anguillidae</taxon>
        <taxon>Anguilla</taxon>
    </lineage>
</organism>
<evidence type="ECO:0000313" key="2">
    <source>
        <dbReference type="EMBL" id="KAG5854149.1"/>
    </source>
</evidence>
<feature type="region of interest" description="Disordered" evidence="1">
    <location>
        <begin position="42"/>
        <end position="68"/>
    </location>
</feature>
<sequence>MARGRTNIRCTGAASGLFYLCGSPALWSRHVRQDRARRVFPRSGRVETTRDSSTGDARGIARDRCHRVPPAAKESNFATPQVWVMGFPL</sequence>
<comment type="caution">
    <text evidence="2">The sequence shown here is derived from an EMBL/GenBank/DDBJ whole genome shotgun (WGS) entry which is preliminary data.</text>
</comment>
<dbReference type="EMBL" id="JAFIRN010000002">
    <property type="protein sequence ID" value="KAG5854149.1"/>
    <property type="molecule type" value="Genomic_DNA"/>
</dbReference>
<dbReference type="AlphaFoldDB" id="A0A9D3MS25"/>
<evidence type="ECO:0000256" key="1">
    <source>
        <dbReference type="SAM" id="MobiDB-lite"/>
    </source>
</evidence>